<dbReference type="RefSeq" id="WP_189259711.1">
    <property type="nucleotide sequence ID" value="NZ_BMRE01000086.1"/>
</dbReference>
<organism evidence="1 2">
    <name type="scientific">Lentzea flava</name>
    <dbReference type="NCBI Taxonomy" id="103732"/>
    <lineage>
        <taxon>Bacteria</taxon>
        <taxon>Bacillati</taxon>
        <taxon>Actinomycetota</taxon>
        <taxon>Actinomycetes</taxon>
        <taxon>Pseudonocardiales</taxon>
        <taxon>Pseudonocardiaceae</taxon>
        <taxon>Lentzea</taxon>
    </lineage>
</organism>
<dbReference type="Proteomes" id="UP000649573">
    <property type="component" value="Unassembled WGS sequence"/>
</dbReference>
<proteinExistence type="predicted"/>
<sequence>MRNHVKEEFEYRKIIESSAEIADLDFERCSFVGGVIMQPSDDPAYGLVVRNVALRKCKAGNVELYGVRFEDVTVDTLNHPKLIELEACVCTHVVLRGKVGAVRFRPAIEDGSRAVLAPAAAKLYEGVDWALDITEAEFSDVEIWDVPGHLVKRDPETQFLVHRSAAAAADVDSLSVYAQIYVERAAEAPYETSVVVAPKRSKTFQEQLDAFHELRDLGIAE</sequence>
<comment type="caution">
    <text evidence="1">The sequence shown here is derived from an EMBL/GenBank/DDBJ whole genome shotgun (WGS) entry which is preliminary data.</text>
</comment>
<accession>A0ABQ2VH26</accession>
<reference evidence="2" key="1">
    <citation type="journal article" date="2019" name="Int. J. Syst. Evol. Microbiol.">
        <title>The Global Catalogue of Microorganisms (GCM) 10K type strain sequencing project: providing services to taxonomists for standard genome sequencing and annotation.</title>
        <authorList>
            <consortium name="The Broad Institute Genomics Platform"/>
            <consortium name="The Broad Institute Genome Sequencing Center for Infectious Disease"/>
            <person name="Wu L."/>
            <person name="Ma J."/>
        </authorList>
    </citation>
    <scope>NUCLEOTIDE SEQUENCE [LARGE SCALE GENOMIC DNA]</scope>
    <source>
        <strain evidence="2">JCM 3296</strain>
    </source>
</reference>
<evidence type="ECO:0000313" key="2">
    <source>
        <dbReference type="Proteomes" id="UP000649573"/>
    </source>
</evidence>
<gene>
    <name evidence="1" type="ORF">GCM10010178_87550</name>
</gene>
<dbReference type="EMBL" id="BMRE01000086">
    <property type="protein sequence ID" value="GGU83691.1"/>
    <property type="molecule type" value="Genomic_DNA"/>
</dbReference>
<name>A0ABQ2VH26_9PSEU</name>
<protein>
    <submittedName>
        <fullName evidence="1">Uncharacterized protein</fullName>
    </submittedName>
</protein>
<evidence type="ECO:0000313" key="1">
    <source>
        <dbReference type="EMBL" id="GGU83691.1"/>
    </source>
</evidence>
<keyword evidence="2" id="KW-1185">Reference proteome</keyword>